<comment type="similarity">
    <text evidence="1">Belongs to the membrane fusion protein (MFP) (TC 8.A.1) family.</text>
</comment>
<protein>
    <submittedName>
        <fullName evidence="9">Efflux RND transporter periplasmic adaptor subunit</fullName>
    </submittedName>
</protein>
<dbReference type="RefSeq" id="WP_017839687.1">
    <property type="nucleotide sequence ID" value="NZ_CP035467.1"/>
</dbReference>
<keyword evidence="10" id="KW-1185">Reference proteome</keyword>
<dbReference type="SUPFAM" id="SSF111369">
    <property type="entry name" value="HlyD-like secretion proteins"/>
    <property type="match status" value="1"/>
</dbReference>
<dbReference type="GO" id="GO:0046914">
    <property type="term" value="F:transition metal ion binding"/>
    <property type="evidence" value="ECO:0007669"/>
    <property type="project" value="TreeGrafter"/>
</dbReference>
<accession>A0A4P9UPN1</accession>
<evidence type="ECO:0000256" key="1">
    <source>
        <dbReference type="ARBA" id="ARBA00009477"/>
    </source>
</evidence>
<dbReference type="InterPro" id="IPR058790">
    <property type="entry name" value="BSH_CusB"/>
</dbReference>
<evidence type="ECO:0000256" key="5">
    <source>
        <dbReference type="SAM" id="MobiDB-lite"/>
    </source>
</evidence>
<dbReference type="FunFam" id="2.40.420.20:FF:000003">
    <property type="entry name" value="Cation efflux system protein cusB"/>
    <property type="match status" value="1"/>
</dbReference>
<dbReference type="Pfam" id="PF25954">
    <property type="entry name" value="Beta-barrel_RND_2"/>
    <property type="match status" value="1"/>
</dbReference>
<evidence type="ECO:0000256" key="4">
    <source>
        <dbReference type="ARBA" id="ARBA00023065"/>
    </source>
</evidence>
<evidence type="ECO:0000313" key="9">
    <source>
        <dbReference type="EMBL" id="QCW82480.1"/>
    </source>
</evidence>
<dbReference type="Pfam" id="PF25919">
    <property type="entry name" value="BSH_CusB"/>
    <property type="match status" value="1"/>
</dbReference>
<dbReference type="GO" id="GO:0015679">
    <property type="term" value="P:plasma membrane copper ion transport"/>
    <property type="evidence" value="ECO:0007669"/>
    <property type="project" value="TreeGrafter"/>
</dbReference>
<sequence length="446" mass="50098">MSKRLLITGLSMLALGLGAGYWLAGRVGSLSIEAHLPEHRLDDKKPKHRQPLFYRHPMNPEITSPVPAKDSMGMDYIPVYAEEQTAAEPGTVRIDPVTVQNIGVRTARASRTTLSRNVRAVGRVDYDEERIVRLHPKTAGWIESLNVDKTGQWVKKDTDLLSIYSPQLVAAQQEYILALQNRKILSDSPFESIRQGAEDLLASSRKRLQLLDVPAHQLHELTDTKRIIKSLHIHAPTDGIVIQIGAREGQYVTPDTEIFTIADIANVWVYADVYEYELPWIKPGDRAEIRLIGVPGRVFESRVEFIYPYAERQTRTTRIRMVLDNREGLLKPDMFADVTIATQRQLETLVVPTEAVIRSGTRNQVFVVREAGKFEPRIVKLGLASDGWTAILDGLDEGEEIVVSAQFLIDSESKLREATAKMLEAPTQPQAESIPMLHDAGDHKHD</sequence>
<feature type="region of interest" description="Disordered" evidence="5">
    <location>
        <begin position="425"/>
        <end position="446"/>
    </location>
</feature>
<dbReference type="GO" id="GO:0060003">
    <property type="term" value="P:copper ion export"/>
    <property type="evidence" value="ECO:0007669"/>
    <property type="project" value="TreeGrafter"/>
</dbReference>
<feature type="domain" description="CzcB-like C-terminal circularly permuted SH3-like" evidence="8">
    <location>
        <begin position="350"/>
        <end position="409"/>
    </location>
</feature>
<reference evidence="10" key="1">
    <citation type="journal article" date="2019" name="J. Bacteriol.">
        <title>A Mutagenic Screen Identifies a TonB-Dependent Receptor Required for the Lanthanide Metal Switch in the Type I Methanotroph 'Methylotuvimicrobium buryatense' 5GB1C.</title>
        <authorList>
            <person name="Groom J.D."/>
            <person name="Ford S.M."/>
            <person name="Pesesky M.W."/>
            <person name="Lidstrom M.E."/>
        </authorList>
    </citation>
    <scope>NUCLEOTIDE SEQUENCE [LARGE SCALE GENOMIC DNA]</scope>
    <source>
        <strain evidence="10">5GB1C</strain>
    </source>
</reference>
<dbReference type="GO" id="GO:0030288">
    <property type="term" value="C:outer membrane-bounded periplasmic space"/>
    <property type="evidence" value="ECO:0007669"/>
    <property type="project" value="TreeGrafter"/>
</dbReference>
<dbReference type="KEGG" id="mbur:EQU24_09715"/>
<dbReference type="Gene3D" id="2.40.30.170">
    <property type="match status" value="1"/>
</dbReference>
<evidence type="ECO:0000256" key="3">
    <source>
        <dbReference type="ARBA" id="ARBA00022729"/>
    </source>
</evidence>
<organism evidence="9 10">
    <name type="scientific">Methylotuvimicrobium buryatense</name>
    <name type="common">Methylomicrobium buryatense</name>
    <dbReference type="NCBI Taxonomy" id="95641"/>
    <lineage>
        <taxon>Bacteria</taxon>
        <taxon>Pseudomonadati</taxon>
        <taxon>Pseudomonadota</taxon>
        <taxon>Gammaproteobacteria</taxon>
        <taxon>Methylococcales</taxon>
        <taxon>Methylococcaceae</taxon>
        <taxon>Methylotuvimicrobium</taxon>
    </lineage>
</organism>
<evidence type="ECO:0000256" key="2">
    <source>
        <dbReference type="ARBA" id="ARBA00022448"/>
    </source>
</evidence>
<dbReference type="Proteomes" id="UP000305881">
    <property type="component" value="Chromosome"/>
</dbReference>
<feature type="domain" description="CusB-like beta-barrel" evidence="7">
    <location>
        <begin position="266"/>
        <end position="343"/>
    </location>
</feature>
<proteinExistence type="inferred from homology"/>
<dbReference type="InterPro" id="IPR006143">
    <property type="entry name" value="RND_pump_MFP"/>
</dbReference>
<keyword evidence="2" id="KW-0813">Transport</keyword>
<dbReference type="OrthoDB" id="9806939at2"/>
<name>A0A4P9UPN1_METBY</name>
<keyword evidence="4" id="KW-0406">Ion transport</keyword>
<evidence type="ECO:0000259" key="7">
    <source>
        <dbReference type="Pfam" id="PF25954"/>
    </source>
</evidence>
<dbReference type="FunFam" id="2.40.30.170:FF:000010">
    <property type="entry name" value="Efflux RND transporter periplasmic adaptor subunit"/>
    <property type="match status" value="1"/>
</dbReference>
<evidence type="ECO:0000313" key="10">
    <source>
        <dbReference type="Proteomes" id="UP000305881"/>
    </source>
</evidence>
<dbReference type="PANTHER" id="PTHR30097">
    <property type="entry name" value="CATION EFFLUX SYSTEM PROTEIN CUSB"/>
    <property type="match status" value="1"/>
</dbReference>
<dbReference type="GO" id="GO:0016020">
    <property type="term" value="C:membrane"/>
    <property type="evidence" value="ECO:0007669"/>
    <property type="project" value="InterPro"/>
</dbReference>
<dbReference type="PANTHER" id="PTHR30097:SF15">
    <property type="entry name" value="CATION EFFLUX SYSTEM PROTEIN CUSB"/>
    <property type="match status" value="1"/>
</dbReference>
<dbReference type="Gene3D" id="2.40.420.20">
    <property type="match status" value="1"/>
</dbReference>
<feature type="domain" description="CusB-like barrel-sandwich hybrid" evidence="6">
    <location>
        <begin position="134"/>
        <end position="262"/>
    </location>
</feature>
<dbReference type="STRING" id="675511.GCA_000341735_01095"/>
<dbReference type="InterPro" id="IPR058792">
    <property type="entry name" value="Beta-barrel_RND_2"/>
</dbReference>
<dbReference type="GO" id="GO:0022857">
    <property type="term" value="F:transmembrane transporter activity"/>
    <property type="evidence" value="ECO:0007669"/>
    <property type="project" value="InterPro"/>
</dbReference>
<dbReference type="NCBIfam" id="TIGR01730">
    <property type="entry name" value="RND_mfp"/>
    <property type="match status" value="1"/>
</dbReference>
<dbReference type="InterPro" id="IPR058649">
    <property type="entry name" value="CzcB_C"/>
</dbReference>
<dbReference type="InterPro" id="IPR051909">
    <property type="entry name" value="MFP_Cation_Efflux"/>
</dbReference>
<evidence type="ECO:0000259" key="6">
    <source>
        <dbReference type="Pfam" id="PF25919"/>
    </source>
</evidence>
<dbReference type="Pfam" id="PF25975">
    <property type="entry name" value="CzcB_C"/>
    <property type="match status" value="1"/>
</dbReference>
<dbReference type="EMBL" id="CP035467">
    <property type="protein sequence ID" value="QCW82480.1"/>
    <property type="molecule type" value="Genomic_DNA"/>
</dbReference>
<evidence type="ECO:0000259" key="8">
    <source>
        <dbReference type="Pfam" id="PF25975"/>
    </source>
</evidence>
<dbReference type="AlphaFoldDB" id="A0A4P9UPN1"/>
<keyword evidence="3" id="KW-0732">Signal</keyword>
<gene>
    <name evidence="9" type="ORF">EQU24_09715</name>
</gene>